<accession>A0A858MT66</accession>
<keyword evidence="2" id="KW-1185">Reference proteome</keyword>
<dbReference type="EMBL" id="MT234342">
    <property type="protein sequence ID" value="QIW87798.1"/>
    <property type="molecule type" value="Genomic_DNA"/>
</dbReference>
<dbReference type="Proteomes" id="UP000671873">
    <property type="component" value="Segment"/>
</dbReference>
<reference evidence="1 2" key="1">
    <citation type="submission" date="2020-03" db="EMBL/GenBank/DDBJ databases">
        <authorList>
            <person name="Holtappels D."/>
            <person name="Bomans J.P.J."/>
            <person name="Lavigne R."/>
            <person name="Wagemans J."/>
        </authorList>
    </citation>
    <scope>NUCLEOTIDE SEQUENCE [LARGE SCALE GENOMIC DNA]</scope>
    <source>
        <strain evidence="1 2">OLIVR5</strain>
    </source>
</reference>
<evidence type="ECO:0000313" key="2">
    <source>
        <dbReference type="Proteomes" id="UP000671873"/>
    </source>
</evidence>
<evidence type="ECO:0000313" key="1">
    <source>
        <dbReference type="EMBL" id="QIW87798.1"/>
    </source>
</evidence>
<proteinExistence type="predicted"/>
<organism evidence="1 2">
    <name type="scientific">Agrobacterium phage OLIVR5</name>
    <dbReference type="NCBI Taxonomy" id="2723773"/>
    <lineage>
        <taxon>Viruses</taxon>
        <taxon>Duplodnaviria</taxon>
        <taxon>Heunggongvirae</taxon>
        <taxon>Uroviricota</taxon>
        <taxon>Caudoviricetes</taxon>
        <taxon>Pootjesviridae</taxon>
        <taxon>Heverleevirus</taxon>
        <taxon>Heverleevirus OLIVR5</taxon>
    </lineage>
</organism>
<name>A0A858MT66_9CAUD</name>
<sequence>MKFIIHVNRGHIGSNAKDGGNRPVYTIKERGRTKPRYAREVHIDGPSKLIYDGRQLSCGARAWIETEGPLNLIDEMDYEQARKFQ</sequence>
<protein>
    <submittedName>
        <fullName evidence="1">Uncharacterized protein</fullName>
    </submittedName>
</protein>
<gene>
    <name evidence="1" type="ORF">Ab1vBOLIVR5_gp150</name>
</gene>